<dbReference type="Proteomes" id="UP000515146">
    <property type="component" value="Unplaced"/>
</dbReference>
<dbReference type="CDD" id="cd00448">
    <property type="entry name" value="YjgF_YER057c_UK114_family"/>
    <property type="match status" value="1"/>
</dbReference>
<dbReference type="PANTHER" id="PTHR11803">
    <property type="entry name" value="2-IMINOBUTANOATE/2-IMINOPROPANOATE DEAMINASE RIDA"/>
    <property type="match status" value="1"/>
</dbReference>
<dbReference type="PANTHER" id="PTHR11803:SF39">
    <property type="entry name" value="2-IMINOBUTANOATE_2-IMINOPROPANOATE DEAMINASE"/>
    <property type="match status" value="1"/>
</dbReference>
<dbReference type="KEGG" id="dpte:113788436"/>
<evidence type="ECO:0000313" key="3">
    <source>
        <dbReference type="RefSeq" id="XP_027193688.1"/>
    </source>
</evidence>
<sequence>MNISFLRNFIQKSSNFYQIRRNFQILINEKMSPRRILSTPLAPIPIGPYSQAVQVGNQIYLSGQLGMNVRTGELLTESIQAEARQTFNNMKAVVESGGARMSDIVKLTIFIRDFNDFPIINDVMKEFFQSPFPARSTIGVASLPKNARIELECIAVIE</sequence>
<evidence type="ECO:0000313" key="2">
    <source>
        <dbReference type="Proteomes" id="UP000515146"/>
    </source>
</evidence>
<dbReference type="FunFam" id="3.30.1330.40:FF:000001">
    <property type="entry name" value="L-PSP family endoribonuclease"/>
    <property type="match status" value="1"/>
</dbReference>
<dbReference type="Gene3D" id="3.30.1330.40">
    <property type="entry name" value="RutC-like"/>
    <property type="match status" value="1"/>
</dbReference>
<dbReference type="SUPFAM" id="SSF55298">
    <property type="entry name" value="YjgF-like"/>
    <property type="match status" value="1"/>
</dbReference>
<dbReference type="InterPro" id="IPR006175">
    <property type="entry name" value="YjgF/YER057c/UK114"/>
</dbReference>
<evidence type="ECO:0000256" key="1">
    <source>
        <dbReference type="ARBA" id="ARBA00010552"/>
    </source>
</evidence>
<dbReference type="Pfam" id="PF01042">
    <property type="entry name" value="Ribonuc_L-PSP"/>
    <property type="match status" value="1"/>
</dbReference>
<gene>
    <name evidence="3" type="primary">LOC113788436</name>
</gene>
<dbReference type="NCBIfam" id="TIGR00004">
    <property type="entry name" value="Rid family detoxifying hydrolase"/>
    <property type="match status" value="1"/>
</dbReference>
<dbReference type="AlphaFoldDB" id="A0A6P6XLQ4"/>
<dbReference type="InterPro" id="IPR035959">
    <property type="entry name" value="RutC-like_sf"/>
</dbReference>
<dbReference type="GO" id="GO:0005829">
    <property type="term" value="C:cytosol"/>
    <property type="evidence" value="ECO:0007669"/>
    <property type="project" value="TreeGrafter"/>
</dbReference>
<dbReference type="GO" id="GO:0019239">
    <property type="term" value="F:deaminase activity"/>
    <property type="evidence" value="ECO:0007669"/>
    <property type="project" value="TreeGrafter"/>
</dbReference>
<name>A0A6P6XLQ4_DERPT</name>
<dbReference type="OMA" id="PAKFSHG"/>
<reference evidence="3" key="1">
    <citation type="submission" date="2025-08" db="UniProtKB">
        <authorList>
            <consortium name="RefSeq"/>
        </authorList>
    </citation>
    <scope>IDENTIFICATION</scope>
    <source>
        <strain evidence="3">Airmid</strain>
    </source>
</reference>
<dbReference type="RefSeq" id="XP_027193688.1">
    <property type="nucleotide sequence ID" value="XM_027337887.1"/>
</dbReference>
<dbReference type="InParanoid" id="A0A6P6XLQ4"/>
<dbReference type="InterPro" id="IPR006056">
    <property type="entry name" value="RidA"/>
</dbReference>
<accession>A0A6P6XLQ4</accession>
<comment type="similarity">
    <text evidence="1">Belongs to the RutC family.</text>
</comment>
<organism evidence="2 3">
    <name type="scientific">Dermatophagoides pteronyssinus</name>
    <name type="common">European house dust mite</name>
    <dbReference type="NCBI Taxonomy" id="6956"/>
    <lineage>
        <taxon>Eukaryota</taxon>
        <taxon>Metazoa</taxon>
        <taxon>Ecdysozoa</taxon>
        <taxon>Arthropoda</taxon>
        <taxon>Chelicerata</taxon>
        <taxon>Arachnida</taxon>
        <taxon>Acari</taxon>
        <taxon>Acariformes</taxon>
        <taxon>Sarcoptiformes</taxon>
        <taxon>Astigmata</taxon>
        <taxon>Psoroptidia</taxon>
        <taxon>Analgoidea</taxon>
        <taxon>Pyroglyphidae</taxon>
        <taxon>Dermatophagoidinae</taxon>
        <taxon>Dermatophagoides</taxon>
    </lineage>
</organism>
<proteinExistence type="inferred from homology"/>
<dbReference type="OrthoDB" id="6494369at2759"/>
<protein>
    <submittedName>
        <fullName evidence="3">2-iminobutanoate/2-iminopropanoate deaminase-like</fullName>
    </submittedName>
</protein>
<keyword evidence="2" id="KW-1185">Reference proteome</keyword>
<dbReference type="FunCoup" id="A0A6P6XLQ4">
    <property type="interactions" value="729"/>
</dbReference>